<keyword evidence="3" id="KW-1185">Reference proteome</keyword>
<protein>
    <recommendedName>
        <fullName evidence="1">Calcineurin-like phosphoesterase domain-containing protein</fullName>
    </recommendedName>
</protein>
<reference evidence="2 3" key="1">
    <citation type="journal article" name="Front. Microbiol.">
        <title>Sugar Metabolism of the First Thermophilic Planctomycete Thermogutta terrifontis: Comparative Genomic and Transcriptomic Approaches.</title>
        <authorList>
            <person name="Elcheninov A.G."/>
            <person name="Menzel P."/>
            <person name="Gudbergsdottir S.R."/>
            <person name="Slesarev A.I."/>
            <person name="Kadnikov V.V."/>
            <person name="Krogh A."/>
            <person name="Bonch-Osmolovskaya E.A."/>
            <person name="Peng X."/>
            <person name="Kublanov I.V."/>
        </authorList>
    </citation>
    <scope>NUCLEOTIDE SEQUENCE [LARGE SCALE GENOMIC DNA]</scope>
    <source>
        <strain evidence="2 3">R1</strain>
    </source>
</reference>
<dbReference type="InterPro" id="IPR029052">
    <property type="entry name" value="Metallo-depent_PP-like"/>
</dbReference>
<gene>
    <name evidence="2" type="ORF">THTE_2302</name>
</gene>
<evidence type="ECO:0000313" key="3">
    <source>
        <dbReference type="Proteomes" id="UP000215086"/>
    </source>
</evidence>
<dbReference type="Pfam" id="PF00149">
    <property type="entry name" value="Metallophos"/>
    <property type="match status" value="1"/>
</dbReference>
<sequence length="289" mass="32674">MIATFEYIEQVINTCKKAAQANLETPSRRGNLIMLTSEDGTDVMITGDLHGHRRNFNLIRRIAALDKNPGRHLVIQEVCHGGLTYPDGGCMSHTVLEDVAKLKTQYPDRVHFILGNHELAEMTDYPIQKNKQMLNFLFRLGIQHVYGPAADRVRQAYIEFIQTCPLGVVIPGGVVVTHSLPENVDKQGFDVSVFHRPLDILEFLEHRSVFRLVWGRDYREENAAAFARLLHANVLIHGHEPCPEGYAAPNKVQIILDCSAEKAGYVILPLDRQEPWTHEEVLSRVKLLA</sequence>
<proteinExistence type="predicted"/>
<dbReference type="OrthoDB" id="272116at2"/>
<evidence type="ECO:0000313" key="2">
    <source>
        <dbReference type="EMBL" id="ASV74904.1"/>
    </source>
</evidence>
<evidence type="ECO:0000259" key="1">
    <source>
        <dbReference type="Pfam" id="PF00149"/>
    </source>
</evidence>
<dbReference type="AlphaFoldDB" id="A0A286RG25"/>
<accession>A0A286RG25</accession>
<dbReference type="Proteomes" id="UP000215086">
    <property type="component" value="Chromosome"/>
</dbReference>
<name>A0A286RG25_9BACT</name>
<organism evidence="2 3">
    <name type="scientific">Thermogutta terrifontis</name>
    <dbReference type="NCBI Taxonomy" id="1331910"/>
    <lineage>
        <taxon>Bacteria</taxon>
        <taxon>Pseudomonadati</taxon>
        <taxon>Planctomycetota</taxon>
        <taxon>Planctomycetia</taxon>
        <taxon>Pirellulales</taxon>
        <taxon>Thermoguttaceae</taxon>
        <taxon>Thermogutta</taxon>
    </lineage>
</organism>
<dbReference type="InterPro" id="IPR004843">
    <property type="entry name" value="Calcineurin-like_PHP"/>
</dbReference>
<dbReference type="GO" id="GO:0016787">
    <property type="term" value="F:hydrolase activity"/>
    <property type="evidence" value="ECO:0007669"/>
    <property type="project" value="InterPro"/>
</dbReference>
<dbReference type="SUPFAM" id="SSF56300">
    <property type="entry name" value="Metallo-dependent phosphatases"/>
    <property type="match status" value="1"/>
</dbReference>
<dbReference type="RefSeq" id="WP_095415101.1">
    <property type="nucleotide sequence ID" value="NZ_CP018477.1"/>
</dbReference>
<dbReference type="KEGG" id="ttf:THTE_2302"/>
<dbReference type="EMBL" id="CP018477">
    <property type="protein sequence ID" value="ASV74904.1"/>
    <property type="molecule type" value="Genomic_DNA"/>
</dbReference>
<feature type="domain" description="Calcineurin-like phosphoesterase" evidence="1">
    <location>
        <begin position="43"/>
        <end position="242"/>
    </location>
</feature>
<dbReference type="Gene3D" id="3.60.21.10">
    <property type="match status" value="1"/>
</dbReference>